<dbReference type="Proteomes" id="UP000203359">
    <property type="component" value="Segment"/>
</dbReference>
<name>Q7T5G7_GVCL</name>
<reference evidence="1 2" key="2">
    <citation type="journal article" date="1994" name="J. Gen. Virol.">
        <title>The granulin gene region of Cryptophlebia leucotreta granulosis virus: sequence analysis and phylogenetic considerations.</title>
        <authorList>
            <person name="Jehle J.A."/>
            <person name="Backhaus H."/>
        </authorList>
    </citation>
    <scope>NUCLEOTIDE SEQUENCE [LARGE SCALE GENOMIC DNA]</scope>
    <source>
        <strain evidence="1">CV3</strain>
    </source>
</reference>
<reference evidence="1 2" key="3">
    <citation type="journal article" date="2002" name="J. Gen. Virol.">
        <title>The expansion of a hypervariable, non-hr ori-like region in the genome of Cryptophlebia leucotreta granulovirus provides in vivo evidence for the utilization of baculovirus non-hr oris during replication.</title>
        <authorList>
            <person name="Jehle J.A."/>
        </authorList>
    </citation>
    <scope>NUCLEOTIDE SEQUENCE [LARGE SCALE GENOMIC DNA]</scope>
    <source>
        <strain evidence="1">CV3</strain>
    </source>
</reference>
<organismHost>
    <name type="scientific">Tortricidae</name>
    <dbReference type="NCBI Taxonomy" id="7139"/>
</organismHost>
<dbReference type="EMBL" id="AY229987">
    <property type="protein sequence ID" value="AAQ21721.1"/>
    <property type="molecule type" value="Genomic_DNA"/>
</dbReference>
<evidence type="ECO:0000313" key="1">
    <source>
        <dbReference type="EMBL" id="AAQ21721.1"/>
    </source>
</evidence>
<dbReference type="RefSeq" id="NP_891973.1">
    <property type="nucleotide sequence ID" value="NC_005068.1"/>
</dbReference>
<dbReference type="GeneID" id="1725065"/>
<evidence type="ECO:0000313" key="2">
    <source>
        <dbReference type="Proteomes" id="UP000203359"/>
    </source>
</evidence>
<reference evidence="1 2" key="4">
    <citation type="journal article" date="2003" name="Virology">
        <title>The genome of the Cryptophlebia leucotreta granulovirus.</title>
        <authorList>
            <person name="Lange M."/>
            <person name="Jehle J.A."/>
        </authorList>
    </citation>
    <scope>NUCLEOTIDE SEQUENCE [LARGE SCALE GENOMIC DNA]</scope>
    <source>
        <strain evidence="1">CV3</strain>
    </source>
</reference>
<sequence>MKYFLEWLMSLIYNTSSFLYKVFDIISSIAYCKLYYMLLCGKKVRFEFIYKN</sequence>
<dbReference type="KEGG" id="vg:1725065"/>
<reference evidence="1 2" key="1">
    <citation type="journal article" date="1994" name="J. Gen. Virol.">
        <title>Genome organization of the DNA-binding protein gene region of Cryptophlebia leucotreta granulosis virus is closely related to that of nuclear polyhedrosis viruses.</title>
        <authorList>
            <person name="Jehle J.A."/>
            <person name="Backhaus H."/>
        </authorList>
    </citation>
    <scope>NUCLEOTIDE SEQUENCE [LARGE SCALE GENOMIC DNA]</scope>
    <source>
        <strain evidence="1">CV3</strain>
    </source>
</reference>
<proteinExistence type="predicted"/>
<accession>Q7T5G7</accession>
<keyword evidence="2" id="KW-1185">Reference proteome</keyword>
<organism evidence="1 2">
    <name type="scientific">Cryptophlebia leucotreta granulosis virus</name>
    <name type="common">ClGV</name>
    <name type="synonym">Cryptophlebia leucotreta granulovirus</name>
    <dbReference type="NCBI Taxonomy" id="35254"/>
    <lineage>
        <taxon>Viruses</taxon>
        <taxon>Viruses incertae sedis</taxon>
        <taxon>Naldaviricetes</taxon>
        <taxon>Lefavirales</taxon>
        <taxon>Baculoviridae</taxon>
        <taxon>Betabaculovirus</taxon>
        <taxon>Betabaculovirus cryleucotretae</taxon>
    </lineage>
</organism>
<protein>
    <submittedName>
        <fullName evidence="1">Uncharacterized protein</fullName>
    </submittedName>
</protein>